<feature type="domain" description="Type I restriction modification DNA specificity" evidence="4">
    <location>
        <begin position="6"/>
        <end position="173"/>
    </location>
</feature>
<dbReference type="GO" id="GO:0009035">
    <property type="term" value="F:type I site-specific deoxyribonuclease activity"/>
    <property type="evidence" value="ECO:0007669"/>
    <property type="project" value="UniProtKB-EC"/>
</dbReference>
<dbReference type="AlphaFoldDB" id="A0A0E3S2I5"/>
<dbReference type="RefSeq" id="WP_052722913.1">
    <property type="nucleotide sequence ID" value="NZ_CP009515.1"/>
</dbReference>
<sequence>MENKLPEGWEWKKLGEIAIVEKKVILPEDIKGTYQKYIGLENIEKDTGRLTSFSETLGDEIKSNKYRFTVENILYGKLRPYLNKVYLPDFEGICSTDILTIKTVKGKAIREYVALLMRQPFFVSYANTRSSGANLPRINESKVLECKVPVPSLETQKKIVAILEKAEETKKLRAQADELTQKLLQSVFLEMFGDPVTNPMGWNTEKLKKLCVKIFGGGTPSKSKPEYYEGNIPWVTPKDMKQDFIQDSIDHISEKAIEESSTKLIPPYSLLMVIRSGILKNKLPVAINICKVTMNQDMKGFVFDNKLTNPFFMLHYFKIYQRDLLNRVRSVTADNLEFNQIKDIDVILPPIGQQQRFATIVEQMEKTGYSQQQSSLEINNLFDALMQKAFTGELVS</sequence>
<proteinExistence type="inferred from homology"/>
<evidence type="ECO:0000256" key="1">
    <source>
        <dbReference type="ARBA" id="ARBA00010923"/>
    </source>
</evidence>
<dbReference type="REBASE" id="109269">
    <property type="entry name" value="S.Mla7289ORF1760P"/>
</dbReference>
<dbReference type="SUPFAM" id="SSF116734">
    <property type="entry name" value="DNA methylase specificity domain"/>
    <property type="match status" value="2"/>
</dbReference>
<evidence type="ECO:0000313" key="5">
    <source>
        <dbReference type="EMBL" id="AKB75019.1"/>
    </source>
</evidence>
<evidence type="ECO:0000313" key="6">
    <source>
        <dbReference type="Proteomes" id="UP000033072"/>
    </source>
</evidence>
<keyword evidence="5" id="KW-0378">Hydrolase</keyword>
<accession>A0A0E3S2I5</accession>
<feature type="domain" description="Type I restriction modification DNA specificity" evidence="4">
    <location>
        <begin position="200"/>
        <end position="376"/>
    </location>
</feature>
<name>A0A0E3S2I5_9EURY</name>
<keyword evidence="2" id="KW-0680">Restriction system</keyword>
<dbReference type="HOGENOM" id="CLU_021095_10_1_2"/>
<comment type="similarity">
    <text evidence="1">Belongs to the type-I restriction system S methylase family.</text>
</comment>
<dbReference type="EC" id="3.1.21.3" evidence="5"/>
<dbReference type="Proteomes" id="UP000033072">
    <property type="component" value="Chromosome"/>
</dbReference>
<dbReference type="STRING" id="1434111.MSLAZ_1758"/>
<dbReference type="EMBL" id="CP009515">
    <property type="protein sequence ID" value="AKB75019.1"/>
    <property type="molecule type" value="Genomic_DNA"/>
</dbReference>
<evidence type="ECO:0000256" key="2">
    <source>
        <dbReference type="ARBA" id="ARBA00022747"/>
    </source>
</evidence>
<dbReference type="Gene3D" id="3.90.220.20">
    <property type="entry name" value="DNA methylase specificity domains"/>
    <property type="match status" value="2"/>
</dbReference>
<dbReference type="InterPro" id="IPR044946">
    <property type="entry name" value="Restrct_endonuc_typeI_TRD_sf"/>
</dbReference>
<evidence type="ECO:0000259" key="4">
    <source>
        <dbReference type="Pfam" id="PF01420"/>
    </source>
</evidence>
<dbReference type="GeneID" id="24806530"/>
<dbReference type="PANTHER" id="PTHR30408">
    <property type="entry name" value="TYPE-1 RESTRICTION ENZYME ECOKI SPECIFICITY PROTEIN"/>
    <property type="match status" value="1"/>
</dbReference>
<dbReference type="InterPro" id="IPR052021">
    <property type="entry name" value="Type-I_RS_S_subunit"/>
</dbReference>
<dbReference type="GO" id="GO:0009307">
    <property type="term" value="P:DNA restriction-modification system"/>
    <property type="evidence" value="ECO:0007669"/>
    <property type="project" value="UniProtKB-KW"/>
</dbReference>
<dbReference type="PATRIC" id="fig|1434111.4.peg.2301"/>
<reference evidence="5 6" key="1">
    <citation type="submission" date="2014-07" db="EMBL/GenBank/DDBJ databases">
        <title>Methanogenic archaea and the global carbon cycle.</title>
        <authorList>
            <person name="Henriksen J.R."/>
            <person name="Luke J."/>
            <person name="Reinhart S."/>
            <person name="Benedict M.N."/>
            <person name="Youngblut N.D."/>
            <person name="Metcalf M.E."/>
            <person name="Whitaker R.J."/>
            <person name="Metcalf W.W."/>
        </authorList>
    </citation>
    <scope>NUCLEOTIDE SEQUENCE [LARGE SCALE GENOMIC DNA]</scope>
    <source>
        <strain evidence="5 6">Z-7289</strain>
    </source>
</reference>
<dbReference type="GO" id="GO:0003677">
    <property type="term" value="F:DNA binding"/>
    <property type="evidence" value="ECO:0007669"/>
    <property type="project" value="UniProtKB-KW"/>
</dbReference>
<keyword evidence="3" id="KW-0238">DNA-binding</keyword>
<gene>
    <name evidence="5" type="ORF">MSLAZ_1758</name>
</gene>
<organism evidence="5 6">
    <name type="scientific">Methanosarcina lacustris Z-7289</name>
    <dbReference type="NCBI Taxonomy" id="1434111"/>
    <lineage>
        <taxon>Archaea</taxon>
        <taxon>Methanobacteriati</taxon>
        <taxon>Methanobacteriota</taxon>
        <taxon>Stenosarchaea group</taxon>
        <taxon>Methanomicrobia</taxon>
        <taxon>Methanosarcinales</taxon>
        <taxon>Methanosarcinaceae</taxon>
        <taxon>Methanosarcina</taxon>
    </lineage>
</organism>
<dbReference type="Pfam" id="PF01420">
    <property type="entry name" value="Methylase_S"/>
    <property type="match status" value="2"/>
</dbReference>
<dbReference type="InterPro" id="IPR000055">
    <property type="entry name" value="Restrct_endonuc_typeI_TRD"/>
</dbReference>
<dbReference type="PANTHER" id="PTHR30408:SF12">
    <property type="entry name" value="TYPE I RESTRICTION ENZYME MJAVIII SPECIFICITY SUBUNIT"/>
    <property type="match status" value="1"/>
</dbReference>
<evidence type="ECO:0000256" key="3">
    <source>
        <dbReference type="ARBA" id="ARBA00023125"/>
    </source>
</evidence>
<dbReference type="OrthoDB" id="84651at2157"/>
<dbReference type="KEGG" id="mls:MSLAZ_1758"/>
<keyword evidence="6" id="KW-1185">Reference proteome</keyword>
<protein>
    <submittedName>
        <fullName evidence="5">Type I restriction-modification system, specificity subunit S</fullName>
        <ecNumber evidence="5">3.1.21.3</ecNumber>
    </submittedName>
</protein>
<dbReference type="CDD" id="cd17249">
    <property type="entry name" value="RMtype1_S_EcoR124I-TRD2-CR2_like"/>
    <property type="match status" value="1"/>
</dbReference>